<dbReference type="SUPFAM" id="SSF52833">
    <property type="entry name" value="Thioredoxin-like"/>
    <property type="match status" value="1"/>
</dbReference>
<dbReference type="AlphaFoldDB" id="A0A3Q3X253"/>
<organism evidence="1 2">
    <name type="scientific">Mola mola</name>
    <name type="common">Ocean sunfish</name>
    <name type="synonym">Tetraodon mola</name>
    <dbReference type="NCBI Taxonomy" id="94237"/>
    <lineage>
        <taxon>Eukaryota</taxon>
        <taxon>Metazoa</taxon>
        <taxon>Chordata</taxon>
        <taxon>Craniata</taxon>
        <taxon>Vertebrata</taxon>
        <taxon>Euteleostomi</taxon>
        <taxon>Actinopterygii</taxon>
        <taxon>Neopterygii</taxon>
        <taxon>Teleostei</taxon>
        <taxon>Neoteleostei</taxon>
        <taxon>Acanthomorphata</taxon>
        <taxon>Eupercaria</taxon>
        <taxon>Tetraodontiformes</taxon>
        <taxon>Molidae</taxon>
        <taxon>Mola</taxon>
    </lineage>
</organism>
<keyword evidence="2" id="KW-1185">Reference proteome</keyword>
<dbReference type="Proteomes" id="UP000261620">
    <property type="component" value="Unplaced"/>
</dbReference>
<proteinExistence type="predicted"/>
<evidence type="ECO:0008006" key="3">
    <source>
        <dbReference type="Google" id="ProtNLM"/>
    </source>
</evidence>
<reference evidence="1" key="2">
    <citation type="submission" date="2025-09" db="UniProtKB">
        <authorList>
            <consortium name="Ensembl"/>
        </authorList>
    </citation>
    <scope>IDENTIFICATION</scope>
</reference>
<protein>
    <recommendedName>
        <fullName evidence="3">GST N-terminal domain-containing protein</fullName>
    </recommendedName>
</protein>
<sequence>MAEDMFLLWGSGSPPCWRVMIALEEKKLQGYKNKLLSFEKMEHKSQEVMEINPRRQVGCGLDVINPLGVAV</sequence>
<dbReference type="CDD" id="cd00570">
    <property type="entry name" value="GST_N_family"/>
    <property type="match status" value="1"/>
</dbReference>
<reference evidence="1" key="1">
    <citation type="submission" date="2025-08" db="UniProtKB">
        <authorList>
            <consortium name="Ensembl"/>
        </authorList>
    </citation>
    <scope>IDENTIFICATION</scope>
</reference>
<name>A0A3Q3X253_MOLML</name>
<evidence type="ECO:0000313" key="2">
    <source>
        <dbReference type="Proteomes" id="UP000261620"/>
    </source>
</evidence>
<dbReference type="STRING" id="94237.ENSMMOP00000022095"/>
<evidence type="ECO:0000313" key="1">
    <source>
        <dbReference type="Ensembl" id="ENSMMOP00000022095.1"/>
    </source>
</evidence>
<dbReference type="InterPro" id="IPR036249">
    <property type="entry name" value="Thioredoxin-like_sf"/>
</dbReference>
<dbReference type="Gene3D" id="3.40.30.10">
    <property type="entry name" value="Glutaredoxin"/>
    <property type="match status" value="1"/>
</dbReference>
<accession>A0A3Q3X253</accession>
<dbReference type="Ensembl" id="ENSMMOT00000022460.1">
    <property type="protein sequence ID" value="ENSMMOP00000022095.1"/>
    <property type="gene ID" value="ENSMMOG00000016781.1"/>
</dbReference>